<dbReference type="EMBL" id="OZ075137">
    <property type="protein sequence ID" value="CAL5007920.1"/>
    <property type="molecule type" value="Genomic_DNA"/>
</dbReference>
<name>A0ABC9BTU5_9POAL</name>
<protein>
    <submittedName>
        <fullName evidence="4">Uncharacterized protein</fullName>
    </submittedName>
</protein>
<dbReference type="SUPFAM" id="SSF52777">
    <property type="entry name" value="CoA-dependent acyltransferases"/>
    <property type="match status" value="1"/>
</dbReference>
<reference evidence="5" key="1">
    <citation type="submission" date="2024-06" db="EMBL/GenBank/DDBJ databases">
        <authorList>
            <person name="Ryan C."/>
        </authorList>
    </citation>
    <scope>NUCLEOTIDE SEQUENCE [LARGE SCALE GENOMIC DNA]</scope>
</reference>
<keyword evidence="5" id="KW-1185">Reference proteome</keyword>
<keyword evidence="3" id="KW-0012">Acyltransferase</keyword>
<accession>A0ABC9BTU5</accession>
<evidence type="ECO:0000313" key="4">
    <source>
        <dbReference type="EMBL" id="CAL5007920.1"/>
    </source>
</evidence>
<dbReference type="PANTHER" id="PTHR31642">
    <property type="entry name" value="TRICHOTHECENE 3-O-ACETYLTRANSFERASE"/>
    <property type="match status" value="1"/>
</dbReference>
<dbReference type="GO" id="GO:0016747">
    <property type="term" value="F:acyltransferase activity, transferring groups other than amino-acyl groups"/>
    <property type="evidence" value="ECO:0007669"/>
    <property type="project" value="UniProtKB-ARBA"/>
</dbReference>
<evidence type="ECO:0000256" key="1">
    <source>
        <dbReference type="ARBA" id="ARBA00009861"/>
    </source>
</evidence>
<proteinExistence type="inferred from homology"/>
<sequence>METTATCTAMMLKPVYSSPHPLAGQKVPLTVFDRAGFDDFVPTVLAYHPSPSPPGNEALKAGLLRAVAAYPHLSGRLAADDQGRRFLHLNDHGVLVVEATVPANMAAVLALAGGERWRGVTAAAAAHDHFRELYPPPPEENAGAAVLQVKLSRFKCGGLIVGIISHHQVADGHSMSSFLARWAAIVRAAGGGKKADDVCAAAPPPFLDRAATAVPRHPPAPVFDHRSVEFKGDGSRSYAVVPMDKIKNLKVSFTAEFVAELKARVAARCSTFQCILAHVWKKVTAARGLQLHPEEFTQVKVAVNCRSRAKPPVPAGFFGNMVLWAFPRLRVGDLLSSSYGGVVSAIRDAVARVDGKYIQSFIDFGAVADTTSGGEMLAAAAPAGGTVMCPDLEVDSWLGFQFHQTDLGAGPSCTFLAPGLPLDGLMIFVPSATAKGGVDLFIGLVEGHAEVFSKICYSLG</sequence>
<evidence type="ECO:0000256" key="2">
    <source>
        <dbReference type="ARBA" id="ARBA00022679"/>
    </source>
</evidence>
<dbReference type="Proteomes" id="UP001497457">
    <property type="component" value="Chromosome 27b"/>
</dbReference>
<dbReference type="FunFam" id="3.30.559.10:FF:000008">
    <property type="entry name" value="Tryptamine hydroxycinnamoyl transferase"/>
    <property type="match status" value="1"/>
</dbReference>
<gene>
    <name evidence="4" type="ORF">URODEC1_LOCUS68736</name>
</gene>
<organism evidence="4 5">
    <name type="scientific">Urochloa decumbens</name>
    <dbReference type="NCBI Taxonomy" id="240449"/>
    <lineage>
        <taxon>Eukaryota</taxon>
        <taxon>Viridiplantae</taxon>
        <taxon>Streptophyta</taxon>
        <taxon>Embryophyta</taxon>
        <taxon>Tracheophyta</taxon>
        <taxon>Spermatophyta</taxon>
        <taxon>Magnoliopsida</taxon>
        <taxon>Liliopsida</taxon>
        <taxon>Poales</taxon>
        <taxon>Poaceae</taxon>
        <taxon>PACMAD clade</taxon>
        <taxon>Panicoideae</taxon>
        <taxon>Panicodae</taxon>
        <taxon>Paniceae</taxon>
        <taxon>Melinidinae</taxon>
        <taxon>Urochloa</taxon>
    </lineage>
</organism>
<dbReference type="AlphaFoldDB" id="A0ABC9BTU5"/>
<keyword evidence="2" id="KW-0808">Transferase</keyword>
<dbReference type="PANTHER" id="PTHR31642:SF278">
    <property type="entry name" value="TRYPTAMINE HYDROXYCINNAMOYLTRANSFERASE 1"/>
    <property type="match status" value="1"/>
</dbReference>
<evidence type="ECO:0000313" key="5">
    <source>
        <dbReference type="Proteomes" id="UP001497457"/>
    </source>
</evidence>
<dbReference type="InterPro" id="IPR050317">
    <property type="entry name" value="Plant_Fungal_Acyltransferase"/>
</dbReference>
<dbReference type="InterPro" id="IPR023213">
    <property type="entry name" value="CAT-like_dom_sf"/>
</dbReference>
<comment type="similarity">
    <text evidence="1">Belongs to the plant acyltransferase family.</text>
</comment>
<dbReference type="Gene3D" id="3.30.559.10">
    <property type="entry name" value="Chloramphenicol acetyltransferase-like domain"/>
    <property type="match status" value="2"/>
</dbReference>
<dbReference type="Pfam" id="PF02458">
    <property type="entry name" value="Transferase"/>
    <property type="match status" value="1"/>
</dbReference>
<reference evidence="4 5" key="2">
    <citation type="submission" date="2024-10" db="EMBL/GenBank/DDBJ databases">
        <authorList>
            <person name="Ryan C."/>
        </authorList>
    </citation>
    <scope>NUCLEOTIDE SEQUENCE [LARGE SCALE GENOMIC DNA]</scope>
</reference>
<evidence type="ECO:0000256" key="3">
    <source>
        <dbReference type="ARBA" id="ARBA00023315"/>
    </source>
</evidence>